<reference evidence="2" key="2">
    <citation type="submission" date="2020-09" db="EMBL/GenBank/DDBJ databases">
        <authorList>
            <person name="Sun Q."/>
            <person name="Ohkuma M."/>
        </authorList>
    </citation>
    <scope>NUCLEOTIDE SEQUENCE</scope>
    <source>
        <strain evidence="2">JCM 5016</strain>
    </source>
</reference>
<evidence type="ECO:0000313" key="2">
    <source>
        <dbReference type="EMBL" id="GGZ81039.1"/>
    </source>
</evidence>
<proteinExistence type="predicted"/>
<dbReference type="RefSeq" id="WP_190056857.1">
    <property type="nucleotide sequence ID" value="NZ_BMWH01000005.1"/>
</dbReference>
<reference evidence="2" key="1">
    <citation type="journal article" date="2014" name="Int. J. Syst. Evol. Microbiol.">
        <title>Complete genome sequence of Corynebacterium casei LMG S-19264T (=DSM 44701T), isolated from a smear-ripened cheese.</title>
        <authorList>
            <consortium name="US DOE Joint Genome Institute (JGI-PGF)"/>
            <person name="Walter F."/>
            <person name="Albersmeier A."/>
            <person name="Kalinowski J."/>
            <person name="Ruckert C."/>
        </authorList>
    </citation>
    <scope>NUCLEOTIDE SEQUENCE</scope>
    <source>
        <strain evidence="2">JCM 5016</strain>
    </source>
</reference>
<name>A0A918R0Z7_9ACTN</name>
<dbReference type="Proteomes" id="UP000623010">
    <property type="component" value="Unassembled WGS sequence"/>
</dbReference>
<comment type="caution">
    <text evidence="2">The sequence shown here is derived from an EMBL/GenBank/DDBJ whole genome shotgun (WGS) entry which is preliminary data.</text>
</comment>
<organism evidence="2 3">
    <name type="scientific">Streptomyces echinoruber</name>
    <dbReference type="NCBI Taxonomy" id="68898"/>
    <lineage>
        <taxon>Bacteria</taxon>
        <taxon>Bacillati</taxon>
        <taxon>Actinomycetota</taxon>
        <taxon>Actinomycetes</taxon>
        <taxon>Kitasatosporales</taxon>
        <taxon>Streptomycetaceae</taxon>
        <taxon>Streptomyces</taxon>
    </lineage>
</organism>
<evidence type="ECO:0000313" key="3">
    <source>
        <dbReference type="Proteomes" id="UP000623010"/>
    </source>
</evidence>
<keyword evidence="3" id="KW-1185">Reference proteome</keyword>
<evidence type="ECO:0000256" key="1">
    <source>
        <dbReference type="SAM" id="MobiDB-lite"/>
    </source>
</evidence>
<sequence length="99" mass="11007">MTPAPHTTPPDGSRGFRVHRVPNKPVRRDEDGRYTIPLWLTYDGKFDGDVPLRLSPSEAESLHAQLCYALGDEPPTAPPEDHTPDCRKPSVGSRGVHWP</sequence>
<dbReference type="AlphaFoldDB" id="A0A918R0Z7"/>
<feature type="compositionally biased region" description="Basic and acidic residues" evidence="1">
    <location>
        <begin position="79"/>
        <end position="88"/>
    </location>
</feature>
<accession>A0A918R0Z7</accession>
<protein>
    <submittedName>
        <fullName evidence="2">Uncharacterized protein</fullName>
    </submittedName>
</protein>
<dbReference type="EMBL" id="BMWH01000005">
    <property type="protein sequence ID" value="GGZ81039.1"/>
    <property type="molecule type" value="Genomic_DNA"/>
</dbReference>
<feature type="region of interest" description="Disordered" evidence="1">
    <location>
        <begin position="71"/>
        <end position="99"/>
    </location>
</feature>
<feature type="region of interest" description="Disordered" evidence="1">
    <location>
        <begin position="1"/>
        <end position="29"/>
    </location>
</feature>
<gene>
    <name evidence="2" type="ORF">GCM10010389_18360</name>
</gene>